<evidence type="ECO:0000256" key="1">
    <source>
        <dbReference type="SAM" id="SignalP"/>
    </source>
</evidence>
<dbReference type="OrthoDB" id="109363at2"/>
<proteinExistence type="predicted"/>
<dbReference type="STRING" id="225324.SAMN02745126_01253"/>
<feature type="chain" id="PRO_5013092003" evidence="1">
    <location>
        <begin position="20"/>
        <end position="241"/>
    </location>
</feature>
<evidence type="ECO:0000313" key="3">
    <source>
        <dbReference type="Proteomes" id="UP000190092"/>
    </source>
</evidence>
<protein>
    <submittedName>
        <fullName evidence="2">Uncharacterized protein</fullName>
    </submittedName>
</protein>
<dbReference type="Proteomes" id="UP000190092">
    <property type="component" value="Unassembled WGS sequence"/>
</dbReference>
<name>A0A1T4KZ13_9HYPH</name>
<dbReference type="RefSeq" id="WP_139373736.1">
    <property type="nucleotide sequence ID" value="NZ_FUWJ01000001.1"/>
</dbReference>
<sequence length="241" mass="26408">MTSVVPFLTVLLLAVPVFAQVNCTATMEPIDTAAPSQMSPVEFTHAIAAREIAMAKAFATYGYIAEIDVQTLQGDVVDGAFHRKAKVGFDASGTKAVKNLEPVTNTLTRLRLSDKDVEGLVSPPFAITADNLAEKDAVYSGRQLIDDHNTSVFDLLPRNEQAPVRGFIGRVWVWTSKSTVLKTCGRSSGFPVGPFRYEIVRGKVGEENWFPVLIRADEDMRVGDNDVHVRVTAKYSDYAAR</sequence>
<reference evidence="3" key="1">
    <citation type="submission" date="2017-02" db="EMBL/GenBank/DDBJ databases">
        <authorList>
            <person name="Varghese N."/>
            <person name="Submissions S."/>
        </authorList>
    </citation>
    <scope>NUCLEOTIDE SEQUENCE [LARGE SCALE GENOMIC DNA]</scope>
    <source>
        <strain evidence="3">ATCC 27094</strain>
    </source>
</reference>
<keyword evidence="3" id="KW-1185">Reference proteome</keyword>
<accession>A0A1T4KZ13</accession>
<dbReference type="EMBL" id="FUWJ01000001">
    <property type="protein sequence ID" value="SJZ47705.1"/>
    <property type="molecule type" value="Genomic_DNA"/>
</dbReference>
<dbReference type="AlphaFoldDB" id="A0A1T4KZ13"/>
<keyword evidence="1" id="KW-0732">Signal</keyword>
<evidence type="ECO:0000313" key="2">
    <source>
        <dbReference type="EMBL" id="SJZ47705.1"/>
    </source>
</evidence>
<gene>
    <name evidence="2" type="ORF">SAMN02745126_01253</name>
</gene>
<feature type="signal peptide" evidence="1">
    <location>
        <begin position="1"/>
        <end position="19"/>
    </location>
</feature>
<organism evidence="2 3">
    <name type="scientific">Enhydrobacter aerosaccus</name>
    <dbReference type="NCBI Taxonomy" id="225324"/>
    <lineage>
        <taxon>Bacteria</taxon>
        <taxon>Pseudomonadati</taxon>
        <taxon>Pseudomonadota</taxon>
        <taxon>Alphaproteobacteria</taxon>
        <taxon>Hyphomicrobiales</taxon>
        <taxon>Enhydrobacter</taxon>
    </lineage>
</organism>